<dbReference type="SUPFAM" id="SSF46894">
    <property type="entry name" value="C-terminal effector domain of the bipartite response regulators"/>
    <property type="match status" value="1"/>
</dbReference>
<dbReference type="RefSeq" id="WP_136692331.1">
    <property type="nucleotide sequence ID" value="NZ_SSHH01000001.1"/>
</dbReference>
<keyword evidence="2" id="KW-0597">Phosphoprotein</keyword>
<dbReference type="Gene3D" id="1.10.10.10">
    <property type="entry name" value="Winged helix-like DNA-binding domain superfamily/Winged helix DNA-binding domain"/>
    <property type="match status" value="1"/>
</dbReference>
<dbReference type="GO" id="GO:0003677">
    <property type="term" value="F:DNA binding"/>
    <property type="evidence" value="ECO:0007669"/>
    <property type="project" value="UniProtKB-KW"/>
</dbReference>
<comment type="caution">
    <text evidence="4">The sequence shown here is derived from an EMBL/GenBank/DDBJ whole genome shotgun (WGS) entry which is preliminary data.</text>
</comment>
<dbReference type="InterPro" id="IPR000792">
    <property type="entry name" value="Tscrpt_reg_LuxR_C"/>
</dbReference>
<evidence type="ECO:0000313" key="5">
    <source>
        <dbReference type="Proteomes" id="UP000309389"/>
    </source>
</evidence>
<evidence type="ECO:0000313" key="4">
    <source>
        <dbReference type="EMBL" id="TIX51545.1"/>
    </source>
</evidence>
<keyword evidence="5" id="KW-1185">Reference proteome</keyword>
<evidence type="ECO:0000259" key="3">
    <source>
        <dbReference type="PROSITE" id="PS50110"/>
    </source>
</evidence>
<proteinExistence type="predicted"/>
<reference evidence="4 5" key="1">
    <citation type="submission" date="2019-04" db="EMBL/GenBank/DDBJ databases">
        <title>Altererythrobacter aquimixticola sp. nov., isolated from sediment of junction between the ocean and a freshwater spring.</title>
        <authorList>
            <person name="Yoon J.-H."/>
        </authorList>
    </citation>
    <scope>NUCLEOTIDE SEQUENCE [LARGE SCALE GENOMIC DNA]</scope>
    <source>
        <strain evidence="4 5">SSKS-13</strain>
    </source>
</reference>
<protein>
    <submittedName>
        <fullName evidence="4">Response regulator</fullName>
    </submittedName>
</protein>
<keyword evidence="1" id="KW-0238">DNA-binding</keyword>
<dbReference type="SUPFAM" id="SSF52172">
    <property type="entry name" value="CheY-like"/>
    <property type="match status" value="1"/>
</dbReference>
<dbReference type="Gene3D" id="3.40.50.2300">
    <property type="match status" value="1"/>
</dbReference>
<dbReference type="OrthoDB" id="9800897at2"/>
<dbReference type="Proteomes" id="UP000309389">
    <property type="component" value="Unassembled WGS sequence"/>
</dbReference>
<organism evidence="4 5">
    <name type="scientific">Alteraurantiacibacter aquimixticola</name>
    <dbReference type="NCBI Taxonomy" id="2489173"/>
    <lineage>
        <taxon>Bacteria</taxon>
        <taxon>Pseudomonadati</taxon>
        <taxon>Pseudomonadota</taxon>
        <taxon>Alphaproteobacteria</taxon>
        <taxon>Sphingomonadales</taxon>
        <taxon>Erythrobacteraceae</taxon>
        <taxon>Alteraurantiacibacter</taxon>
    </lineage>
</organism>
<gene>
    <name evidence="4" type="ORF">E5222_03575</name>
</gene>
<sequence>MGASDIPVYVVANYEGLRNSLHFMLGAMGHAKVRSFADGTPFLAELDSLPPGIVLLDMRVRQPDGFSILERIDARRKDQLAVITLVDRSDLPMAMRARKLRLACDFMIKPFSAQDLKTAFGRCQKLLHGQLSVIGIRQAARSRLAVLDPMEMRILSAIANGLPARSIATDLGLDLHQVRMARGNLKRRLGVVDSASMLKIAYDAGVPAKLASPARPDEPELPLG</sequence>
<dbReference type="SMART" id="SM00448">
    <property type="entry name" value="REC"/>
    <property type="match status" value="1"/>
</dbReference>
<feature type="domain" description="Response regulatory" evidence="3">
    <location>
        <begin position="7"/>
        <end position="124"/>
    </location>
</feature>
<dbReference type="InterPro" id="IPR011006">
    <property type="entry name" value="CheY-like_superfamily"/>
</dbReference>
<dbReference type="InterPro" id="IPR036388">
    <property type="entry name" value="WH-like_DNA-bd_sf"/>
</dbReference>
<dbReference type="GO" id="GO:0006355">
    <property type="term" value="P:regulation of DNA-templated transcription"/>
    <property type="evidence" value="ECO:0007669"/>
    <property type="project" value="InterPro"/>
</dbReference>
<dbReference type="SMART" id="SM00421">
    <property type="entry name" value="HTH_LUXR"/>
    <property type="match status" value="1"/>
</dbReference>
<dbReference type="Pfam" id="PF00072">
    <property type="entry name" value="Response_reg"/>
    <property type="match status" value="1"/>
</dbReference>
<dbReference type="GO" id="GO:0000160">
    <property type="term" value="P:phosphorelay signal transduction system"/>
    <property type="evidence" value="ECO:0007669"/>
    <property type="project" value="InterPro"/>
</dbReference>
<evidence type="ECO:0000256" key="2">
    <source>
        <dbReference type="PROSITE-ProRule" id="PRU00169"/>
    </source>
</evidence>
<dbReference type="EMBL" id="SSHH01000001">
    <property type="protein sequence ID" value="TIX51545.1"/>
    <property type="molecule type" value="Genomic_DNA"/>
</dbReference>
<dbReference type="InterPro" id="IPR016032">
    <property type="entry name" value="Sig_transdc_resp-reg_C-effctor"/>
</dbReference>
<dbReference type="AlphaFoldDB" id="A0A4T3F2Q6"/>
<name>A0A4T3F2Q6_9SPHN</name>
<accession>A0A4T3F2Q6</accession>
<dbReference type="PROSITE" id="PS50110">
    <property type="entry name" value="RESPONSE_REGULATORY"/>
    <property type="match status" value="1"/>
</dbReference>
<dbReference type="InterPro" id="IPR001789">
    <property type="entry name" value="Sig_transdc_resp-reg_receiver"/>
</dbReference>
<feature type="modified residue" description="4-aspartylphosphate" evidence="2">
    <location>
        <position position="57"/>
    </location>
</feature>
<evidence type="ECO:0000256" key="1">
    <source>
        <dbReference type="ARBA" id="ARBA00023125"/>
    </source>
</evidence>